<protein>
    <submittedName>
        <fullName evidence="3">(P)ppGpp synthetase</fullName>
    </submittedName>
</protein>
<dbReference type="SUPFAM" id="SSF81301">
    <property type="entry name" value="Nucleotidyltransferase"/>
    <property type="match status" value="1"/>
</dbReference>
<dbReference type="InterPro" id="IPR033655">
    <property type="entry name" value="TGS_RelA/SpoT"/>
</dbReference>
<dbReference type="NCBIfam" id="TIGR00691">
    <property type="entry name" value="spoT_relA"/>
    <property type="match status" value="1"/>
</dbReference>
<dbReference type="EMBL" id="PFDW01000042">
    <property type="protein sequence ID" value="PJE58222.1"/>
    <property type="molecule type" value="Genomic_DNA"/>
</dbReference>
<dbReference type="InterPro" id="IPR043519">
    <property type="entry name" value="NT_sf"/>
</dbReference>
<dbReference type="Gene3D" id="1.10.3210.10">
    <property type="entry name" value="Hypothetical protein af1432"/>
    <property type="match status" value="1"/>
</dbReference>
<feature type="domain" description="TGS" evidence="2">
    <location>
        <begin position="391"/>
        <end position="452"/>
    </location>
</feature>
<comment type="caution">
    <text evidence="3">The sequence shown here is derived from an EMBL/GenBank/DDBJ whole genome shotgun (WGS) entry which is preliminary data.</text>
</comment>
<dbReference type="PROSITE" id="PS51880">
    <property type="entry name" value="TGS"/>
    <property type="match status" value="1"/>
</dbReference>
<dbReference type="Pfam" id="PF13328">
    <property type="entry name" value="HD_4"/>
    <property type="match status" value="1"/>
</dbReference>
<dbReference type="CDD" id="cd05399">
    <property type="entry name" value="NT_Rel-Spo_like"/>
    <property type="match status" value="1"/>
</dbReference>
<dbReference type="SUPFAM" id="SSF109604">
    <property type="entry name" value="HD-domain/PDEase-like"/>
    <property type="match status" value="1"/>
</dbReference>
<dbReference type="Proteomes" id="UP000231450">
    <property type="component" value="Unassembled WGS sequence"/>
</dbReference>
<dbReference type="InterPro" id="IPR012675">
    <property type="entry name" value="Beta-grasp_dom_sf"/>
</dbReference>
<dbReference type="FunFam" id="1.10.3210.10:FF:000001">
    <property type="entry name" value="GTP pyrophosphokinase RelA"/>
    <property type="match status" value="1"/>
</dbReference>
<dbReference type="GO" id="GO:0015969">
    <property type="term" value="P:guanosine tetraphosphate metabolic process"/>
    <property type="evidence" value="ECO:0007669"/>
    <property type="project" value="InterPro"/>
</dbReference>
<dbReference type="InterPro" id="IPR004811">
    <property type="entry name" value="RelA/Spo_fam"/>
</dbReference>
<evidence type="ECO:0000259" key="2">
    <source>
        <dbReference type="PROSITE" id="PS51880"/>
    </source>
</evidence>
<dbReference type="InterPro" id="IPR004095">
    <property type="entry name" value="TGS"/>
</dbReference>
<name>A0A2M8KE75_9BACT</name>
<dbReference type="CDD" id="cd01668">
    <property type="entry name" value="TGS_RSH"/>
    <property type="match status" value="1"/>
</dbReference>
<dbReference type="PANTHER" id="PTHR21262:SF31">
    <property type="entry name" value="GTP PYROPHOSPHOKINASE"/>
    <property type="match status" value="1"/>
</dbReference>
<organism evidence="3 4">
    <name type="scientific">Candidatus Portnoybacteria bacterium CG10_big_fil_rev_8_21_14_0_10_36_7</name>
    <dbReference type="NCBI Taxonomy" id="1974812"/>
    <lineage>
        <taxon>Bacteria</taxon>
        <taxon>Candidatus Portnoyibacteriota</taxon>
    </lineage>
</organism>
<dbReference type="SMART" id="SM00954">
    <property type="entry name" value="RelA_SpoT"/>
    <property type="match status" value="1"/>
</dbReference>
<evidence type="ECO:0000313" key="4">
    <source>
        <dbReference type="Proteomes" id="UP000231450"/>
    </source>
</evidence>
<reference evidence="4" key="1">
    <citation type="submission" date="2017-09" db="EMBL/GenBank/DDBJ databases">
        <title>Depth-based differentiation of microbial function through sediment-hosted aquifers and enrichment of novel symbionts in the deep terrestrial subsurface.</title>
        <authorList>
            <person name="Probst A.J."/>
            <person name="Ladd B."/>
            <person name="Jarett J.K."/>
            <person name="Geller-Mcgrath D.E."/>
            <person name="Sieber C.M.K."/>
            <person name="Emerson J.B."/>
            <person name="Anantharaman K."/>
            <person name="Thomas B.C."/>
            <person name="Malmstrom R."/>
            <person name="Stieglmeier M."/>
            <person name="Klingl A."/>
            <person name="Woyke T."/>
            <person name="Ryan C.M."/>
            <person name="Banfield J.F."/>
        </authorList>
    </citation>
    <scope>NUCLEOTIDE SEQUENCE [LARGE SCALE GENOMIC DNA]</scope>
</reference>
<dbReference type="PANTHER" id="PTHR21262">
    <property type="entry name" value="GUANOSINE-3',5'-BIS DIPHOSPHATE 3'-PYROPHOSPHOHYDROLASE"/>
    <property type="match status" value="1"/>
</dbReference>
<comment type="function">
    <text evidence="1">In eubacteria ppGpp (guanosine 3'-diphosphate 5'-diphosphate) is a mediator of the stringent response that coordinates a variety of cellular activities in response to changes in nutritional abundance.</text>
</comment>
<dbReference type="GO" id="GO:0005886">
    <property type="term" value="C:plasma membrane"/>
    <property type="evidence" value="ECO:0007669"/>
    <property type="project" value="TreeGrafter"/>
</dbReference>
<sequence>MNLPIFLSEIKSLNPKADIQEIRKAYNFAKKVYGDTKRLSGQFMLDHCLDIAISVAGAQLDTASIQATIIHETIEKFNITRQEIETQFDSQVAHIVEGISNVGKVEHQGAKRSAENLRKLFLAMGEDIRVIIIKLINRTHGLETLRVFNEEKQKRIATETLEIYAPLANRLGMGKIQSKLEDMSFPYVYALQYEWLNKKVAEEYPIRQKIVEGVKTIITKELDKENIDIIQFDGRVKHLYSLWRKLQHNDMDMSRIYDLVALRLIVKDVASCYHTLGIIHKIYKPLHGRIKDYIASPKPNGYQSLHTTVFCDDVVEIQIRTPDMHKNAEYGIASHWYYDDEKKGILTYLKRLLPQSPKKEIQWIQELRKRQEKIGPDATDFENLKIDFFKDRIFVFTPLGDVFDLPLGSSTIDFAYRIHSNIGNTMNATKINDKMVPLNTKLNNGDIVEIITQKNAHPSEKWLQYVKTSIARNHIKKYLKSKNKLLENKIDEDLPLNALKTVKELLPKIKKTLASSQVEHKIKGISQILIKSTKCCHPKYPDKIIGYITATRGLTIHKKNCENMEKNKNKDRLFPLEWY</sequence>
<dbReference type="Gene3D" id="3.30.460.10">
    <property type="entry name" value="Beta Polymerase, domain 2"/>
    <property type="match status" value="1"/>
</dbReference>
<evidence type="ECO:0000256" key="1">
    <source>
        <dbReference type="RuleBase" id="RU003847"/>
    </source>
</evidence>
<dbReference type="AlphaFoldDB" id="A0A2M8KE75"/>
<evidence type="ECO:0000313" key="3">
    <source>
        <dbReference type="EMBL" id="PJE58222.1"/>
    </source>
</evidence>
<gene>
    <name evidence="3" type="ORF">COU81_01845</name>
</gene>
<dbReference type="SUPFAM" id="SSF81271">
    <property type="entry name" value="TGS-like"/>
    <property type="match status" value="1"/>
</dbReference>
<dbReference type="FunFam" id="3.10.20.30:FF:000002">
    <property type="entry name" value="GTP pyrophosphokinase (RelA/SpoT)"/>
    <property type="match status" value="1"/>
</dbReference>
<dbReference type="Pfam" id="PF04607">
    <property type="entry name" value="RelA_SpoT"/>
    <property type="match status" value="1"/>
</dbReference>
<dbReference type="InterPro" id="IPR007685">
    <property type="entry name" value="RelA_SpoT"/>
</dbReference>
<comment type="similarity">
    <text evidence="1">Belongs to the relA/spoT family.</text>
</comment>
<proteinExistence type="inferred from homology"/>
<dbReference type="Gene3D" id="3.10.20.30">
    <property type="match status" value="1"/>
</dbReference>
<accession>A0A2M8KE75</accession>
<dbReference type="Pfam" id="PF02824">
    <property type="entry name" value="TGS"/>
    <property type="match status" value="1"/>
</dbReference>
<dbReference type="InterPro" id="IPR012676">
    <property type="entry name" value="TGS-like"/>
</dbReference>